<feature type="region of interest" description="Disordered" evidence="5">
    <location>
        <begin position="59"/>
        <end position="78"/>
    </location>
</feature>
<evidence type="ECO:0000313" key="8">
    <source>
        <dbReference type="Proteomes" id="UP000029096"/>
    </source>
</evidence>
<evidence type="ECO:0000256" key="4">
    <source>
        <dbReference type="SAM" id="Coils"/>
    </source>
</evidence>
<comment type="similarity">
    <text evidence="1">Belongs to the 'phage' integrase family.</text>
</comment>
<keyword evidence="4" id="KW-0175">Coiled coil</keyword>
<dbReference type="OrthoDB" id="1822491at2"/>
<dbReference type="Pfam" id="PF00589">
    <property type="entry name" value="Phage_integrase"/>
    <property type="match status" value="1"/>
</dbReference>
<comment type="caution">
    <text evidence="7">The sequence shown here is derived from an EMBL/GenBank/DDBJ whole genome shotgun (WGS) entry which is preliminary data.</text>
</comment>
<dbReference type="GO" id="GO:0015074">
    <property type="term" value="P:DNA integration"/>
    <property type="evidence" value="ECO:0007669"/>
    <property type="project" value="InterPro"/>
</dbReference>
<name>A0A086ZDZ2_9BIFI</name>
<dbReference type="InterPro" id="IPR013762">
    <property type="entry name" value="Integrase-like_cat_sf"/>
</dbReference>
<dbReference type="InterPro" id="IPR002104">
    <property type="entry name" value="Integrase_catalytic"/>
</dbReference>
<evidence type="ECO:0000313" key="7">
    <source>
        <dbReference type="EMBL" id="KFI44742.1"/>
    </source>
</evidence>
<proteinExistence type="inferred from homology"/>
<feature type="domain" description="Tyr recombinase" evidence="6">
    <location>
        <begin position="190"/>
        <end position="379"/>
    </location>
</feature>
<dbReference type="STRING" id="1437606.BBOH_1467"/>
<keyword evidence="2" id="KW-0238">DNA-binding</keyword>
<dbReference type="PANTHER" id="PTHR30349:SF64">
    <property type="entry name" value="PROPHAGE INTEGRASE INTD-RELATED"/>
    <property type="match status" value="1"/>
</dbReference>
<dbReference type="Gene3D" id="1.10.150.130">
    <property type="match status" value="1"/>
</dbReference>
<dbReference type="PROSITE" id="PS51898">
    <property type="entry name" value="TYR_RECOMBINASE"/>
    <property type="match status" value="1"/>
</dbReference>
<dbReference type="EMBL" id="JGYP01000005">
    <property type="protein sequence ID" value="KFI44742.1"/>
    <property type="molecule type" value="Genomic_DNA"/>
</dbReference>
<accession>A0A086ZDZ2</accession>
<dbReference type="PANTHER" id="PTHR30349">
    <property type="entry name" value="PHAGE INTEGRASE-RELATED"/>
    <property type="match status" value="1"/>
</dbReference>
<evidence type="ECO:0000256" key="5">
    <source>
        <dbReference type="SAM" id="MobiDB-lite"/>
    </source>
</evidence>
<gene>
    <name evidence="7" type="ORF">BBOH_1467</name>
</gene>
<reference evidence="7 8" key="1">
    <citation type="submission" date="2014-03" db="EMBL/GenBank/DDBJ databases">
        <title>Genomics of Bifidobacteria.</title>
        <authorList>
            <person name="Ventura M."/>
            <person name="Milani C."/>
            <person name="Lugli G.A."/>
        </authorList>
    </citation>
    <scope>NUCLEOTIDE SEQUENCE [LARGE SCALE GENOMIC DNA]</scope>
    <source>
        <strain evidence="7 8">DSM 22767</strain>
    </source>
</reference>
<evidence type="ECO:0000259" key="6">
    <source>
        <dbReference type="PROSITE" id="PS51898"/>
    </source>
</evidence>
<feature type="compositionally biased region" description="Basic and acidic residues" evidence="5">
    <location>
        <begin position="68"/>
        <end position="78"/>
    </location>
</feature>
<dbReference type="RefSeq" id="WP_033522475.1">
    <property type="nucleotide sequence ID" value="NZ_JDUS01000021.1"/>
</dbReference>
<dbReference type="InterPro" id="IPR050090">
    <property type="entry name" value="Tyrosine_recombinase_XerCD"/>
</dbReference>
<keyword evidence="3" id="KW-0233">DNA recombination</keyword>
<feature type="coiled-coil region" evidence="4">
    <location>
        <begin position="392"/>
        <end position="419"/>
    </location>
</feature>
<dbReference type="GO" id="GO:0006310">
    <property type="term" value="P:DNA recombination"/>
    <property type="evidence" value="ECO:0007669"/>
    <property type="project" value="UniProtKB-KW"/>
</dbReference>
<keyword evidence="8" id="KW-1185">Reference proteome</keyword>
<evidence type="ECO:0000256" key="3">
    <source>
        <dbReference type="ARBA" id="ARBA00023172"/>
    </source>
</evidence>
<evidence type="ECO:0000256" key="2">
    <source>
        <dbReference type="ARBA" id="ARBA00023125"/>
    </source>
</evidence>
<dbReference type="InterPro" id="IPR011010">
    <property type="entry name" value="DNA_brk_join_enz"/>
</dbReference>
<dbReference type="Gene3D" id="1.10.443.10">
    <property type="entry name" value="Intergrase catalytic core"/>
    <property type="match status" value="1"/>
</dbReference>
<dbReference type="InterPro" id="IPR010998">
    <property type="entry name" value="Integrase_recombinase_N"/>
</dbReference>
<dbReference type="SUPFAM" id="SSF56349">
    <property type="entry name" value="DNA breaking-rejoining enzymes"/>
    <property type="match status" value="1"/>
</dbReference>
<evidence type="ECO:0000256" key="1">
    <source>
        <dbReference type="ARBA" id="ARBA00008857"/>
    </source>
</evidence>
<protein>
    <submittedName>
        <fullName evidence="7">Phage integrase</fullName>
    </submittedName>
</protein>
<dbReference type="Proteomes" id="UP000029096">
    <property type="component" value="Unassembled WGS sequence"/>
</dbReference>
<dbReference type="GO" id="GO:0003677">
    <property type="term" value="F:DNA binding"/>
    <property type="evidence" value="ECO:0007669"/>
    <property type="project" value="UniProtKB-KW"/>
</dbReference>
<sequence length="426" mass="48994">MTKRKGAWGSVIEDKKRKRFRARYQNPHIPGKVVQRTFSDRTNAYAWLAQEKQLVDDDKAGRKTWTHPTEREEKKRENLEKETLTLERYASQKYSNFRQQDGSEPSPGYRRKINEYLRHLSMASFWEKPLTDITPEEVTEWKNNCNLQPTPRLRTWQELKKIMNWAVEEGHISKSPVTGKSPKIPPSKQAMIPTATSAELRIIYENMPEYSRISVYIAAIFDLRISEVLALQVKDVDLKKLILHVRHGLRRGKDDKGTLHVDATKTTSSIADQPIPQEMVSMLRVQINGRAADKQLIESPKTGDVLSQTTLRNQFDKAKVIAGRPDLHFHTLRATAIDTAARSGASFKEVQKYGRHSDLKTSVDRYQRATQQGQREIANNVAASILPHQRTREDIEKELDETRKHLIQLEAELQKFNGTTSPKSHG</sequence>
<organism evidence="7 8">
    <name type="scientific">Bifidobacterium bohemicum DSM 22767</name>
    <dbReference type="NCBI Taxonomy" id="1437606"/>
    <lineage>
        <taxon>Bacteria</taxon>
        <taxon>Bacillati</taxon>
        <taxon>Actinomycetota</taxon>
        <taxon>Actinomycetes</taxon>
        <taxon>Bifidobacteriales</taxon>
        <taxon>Bifidobacteriaceae</taxon>
        <taxon>Bifidobacterium</taxon>
    </lineage>
</organism>
<dbReference type="eggNOG" id="COG0582">
    <property type="taxonomic scope" value="Bacteria"/>
</dbReference>
<dbReference type="AlphaFoldDB" id="A0A086ZDZ2"/>